<dbReference type="Pfam" id="PF07859">
    <property type="entry name" value="Abhydrolase_3"/>
    <property type="match status" value="1"/>
</dbReference>
<name>A0AAD8P3U8_TARER</name>
<proteinExistence type="inferred from homology"/>
<dbReference type="PANTHER" id="PTHR23024:SF632">
    <property type="entry name" value="2-HYDROXYISOFLAVANONE DEHYDRATASE-LIKE"/>
    <property type="match status" value="1"/>
</dbReference>
<dbReference type="GO" id="GO:0016787">
    <property type="term" value="F:hydrolase activity"/>
    <property type="evidence" value="ECO:0007669"/>
    <property type="project" value="InterPro"/>
</dbReference>
<organism evidence="3 4">
    <name type="scientific">Tagetes erecta</name>
    <name type="common">African marigold</name>
    <dbReference type="NCBI Taxonomy" id="13708"/>
    <lineage>
        <taxon>Eukaryota</taxon>
        <taxon>Viridiplantae</taxon>
        <taxon>Streptophyta</taxon>
        <taxon>Embryophyta</taxon>
        <taxon>Tracheophyta</taxon>
        <taxon>Spermatophyta</taxon>
        <taxon>Magnoliopsida</taxon>
        <taxon>eudicotyledons</taxon>
        <taxon>Gunneridae</taxon>
        <taxon>Pentapetalae</taxon>
        <taxon>asterids</taxon>
        <taxon>campanulids</taxon>
        <taxon>Asterales</taxon>
        <taxon>Asteraceae</taxon>
        <taxon>Asteroideae</taxon>
        <taxon>Heliantheae alliance</taxon>
        <taxon>Tageteae</taxon>
        <taxon>Tagetes</taxon>
    </lineage>
</organism>
<reference evidence="3" key="1">
    <citation type="journal article" date="2023" name="bioRxiv">
        <title>Improved chromosome-level genome assembly for marigold (Tagetes erecta).</title>
        <authorList>
            <person name="Jiang F."/>
            <person name="Yuan L."/>
            <person name="Wang S."/>
            <person name="Wang H."/>
            <person name="Xu D."/>
            <person name="Wang A."/>
            <person name="Fan W."/>
        </authorList>
    </citation>
    <scope>NUCLEOTIDE SEQUENCE</scope>
    <source>
        <strain evidence="3">WSJ</strain>
        <tissue evidence="3">Leaf</tissue>
    </source>
</reference>
<sequence length="303" mass="33360">MASSTEIAHDFSPLIRVYKDGRVERQFTTPRLPPSTDPVTGVQSKDIFISPNPEVKSRIFLPKINPDDPPKKLPLIIYVHGGGFCIGSPLNVITQGFLTPLVSQIPAVAISIGYRLAPEHPLPTAHHDCWAAFQWIANHALGSGPEPWINDYVDVSRVFVAGESAGANLAHYIVAQAGINNSSLGISGLIALHPFFTQKEPDKMIQYFYPNSSGSDDDPKLNPCSDPNLEKLGCSRVLIAVGEKDRLKPRGIAYKETLENSKWGGKVEFMENEGEDHCFYLFNPSSEKAKELFQTLIAFISTK</sequence>
<dbReference type="PANTHER" id="PTHR23024">
    <property type="entry name" value="ARYLACETAMIDE DEACETYLASE"/>
    <property type="match status" value="1"/>
</dbReference>
<dbReference type="InterPro" id="IPR013094">
    <property type="entry name" value="AB_hydrolase_3"/>
</dbReference>
<dbReference type="InterPro" id="IPR050466">
    <property type="entry name" value="Carboxylest/Gibb_receptor"/>
</dbReference>
<accession>A0AAD8P3U8</accession>
<dbReference type="EMBL" id="JAUHHV010000003">
    <property type="protein sequence ID" value="KAK1431224.1"/>
    <property type="molecule type" value="Genomic_DNA"/>
</dbReference>
<evidence type="ECO:0000259" key="2">
    <source>
        <dbReference type="Pfam" id="PF07859"/>
    </source>
</evidence>
<protein>
    <recommendedName>
        <fullName evidence="2">Alpha/beta hydrolase fold-3 domain-containing protein</fullName>
    </recommendedName>
</protein>
<evidence type="ECO:0000313" key="4">
    <source>
        <dbReference type="Proteomes" id="UP001229421"/>
    </source>
</evidence>
<evidence type="ECO:0000313" key="3">
    <source>
        <dbReference type="EMBL" id="KAK1431224.1"/>
    </source>
</evidence>
<dbReference type="SUPFAM" id="SSF53474">
    <property type="entry name" value="alpha/beta-Hydrolases"/>
    <property type="match status" value="1"/>
</dbReference>
<comment type="similarity">
    <text evidence="1">Belongs to the 'GDXG' lipolytic enzyme family.</text>
</comment>
<gene>
    <name evidence="3" type="ORF">QVD17_14526</name>
</gene>
<feature type="domain" description="Alpha/beta hydrolase fold-3" evidence="2">
    <location>
        <begin position="76"/>
        <end position="280"/>
    </location>
</feature>
<dbReference type="Gene3D" id="3.40.50.1820">
    <property type="entry name" value="alpha/beta hydrolase"/>
    <property type="match status" value="1"/>
</dbReference>
<keyword evidence="4" id="KW-1185">Reference proteome</keyword>
<dbReference type="InterPro" id="IPR029058">
    <property type="entry name" value="AB_hydrolase_fold"/>
</dbReference>
<dbReference type="Proteomes" id="UP001229421">
    <property type="component" value="Unassembled WGS sequence"/>
</dbReference>
<comment type="caution">
    <text evidence="3">The sequence shown here is derived from an EMBL/GenBank/DDBJ whole genome shotgun (WGS) entry which is preliminary data.</text>
</comment>
<evidence type="ECO:0000256" key="1">
    <source>
        <dbReference type="ARBA" id="ARBA00010515"/>
    </source>
</evidence>
<dbReference type="AlphaFoldDB" id="A0AAD8P3U8"/>